<dbReference type="Proteomes" id="UP001447188">
    <property type="component" value="Unassembled WGS sequence"/>
</dbReference>
<protein>
    <submittedName>
        <fullName evidence="2">Uncharacterized protein</fullName>
    </submittedName>
</protein>
<keyword evidence="3" id="KW-1185">Reference proteome</keyword>
<reference evidence="2 3" key="1">
    <citation type="submission" date="2024-02" db="EMBL/GenBank/DDBJ databases">
        <title>Discinaceae phylogenomics.</title>
        <authorList>
            <person name="Dirks A.C."/>
            <person name="James T.Y."/>
        </authorList>
    </citation>
    <scope>NUCLEOTIDE SEQUENCE [LARGE SCALE GENOMIC DNA]</scope>
    <source>
        <strain evidence="2 3">ACD0624</strain>
    </source>
</reference>
<sequence length="140" mass="14517">MTAAGLSVKSSAKSSRKSPAGMKLSMLPSAMPSSMSTGSSGPTATPVFTFSTHHQAYAHSLSAQQQLQLHQKEIIHQATRAGIPQHLLTTGPMSPRLMPLGSPGPVTPLALEDGPDGFFASHGFGHQQMSIVSSGQRGGL</sequence>
<feature type="region of interest" description="Disordered" evidence="1">
    <location>
        <begin position="1"/>
        <end position="47"/>
    </location>
</feature>
<organism evidence="2 3">
    <name type="scientific">Discina gigas</name>
    <dbReference type="NCBI Taxonomy" id="1032678"/>
    <lineage>
        <taxon>Eukaryota</taxon>
        <taxon>Fungi</taxon>
        <taxon>Dikarya</taxon>
        <taxon>Ascomycota</taxon>
        <taxon>Pezizomycotina</taxon>
        <taxon>Pezizomycetes</taxon>
        <taxon>Pezizales</taxon>
        <taxon>Discinaceae</taxon>
        <taxon>Discina</taxon>
    </lineage>
</organism>
<accession>A0ABR3GPV0</accession>
<dbReference type="EMBL" id="JBBBZM010000028">
    <property type="protein sequence ID" value="KAL0637956.1"/>
    <property type="molecule type" value="Genomic_DNA"/>
</dbReference>
<name>A0ABR3GPV0_9PEZI</name>
<evidence type="ECO:0000256" key="1">
    <source>
        <dbReference type="SAM" id="MobiDB-lite"/>
    </source>
</evidence>
<evidence type="ECO:0000313" key="2">
    <source>
        <dbReference type="EMBL" id="KAL0637956.1"/>
    </source>
</evidence>
<comment type="caution">
    <text evidence="2">The sequence shown here is derived from an EMBL/GenBank/DDBJ whole genome shotgun (WGS) entry which is preliminary data.</text>
</comment>
<evidence type="ECO:0000313" key="3">
    <source>
        <dbReference type="Proteomes" id="UP001447188"/>
    </source>
</evidence>
<feature type="compositionally biased region" description="Low complexity" evidence="1">
    <location>
        <begin position="22"/>
        <end position="46"/>
    </location>
</feature>
<gene>
    <name evidence="2" type="ORF">Q9L58_003034</name>
</gene>
<proteinExistence type="predicted"/>